<keyword evidence="2" id="KW-1185">Reference proteome</keyword>
<dbReference type="RefSeq" id="XP_005712890.1">
    <property type="nucleotide sequence ID" value="XM_005712833.1"/>
</dbReference>
<dbReference type="AlphaFoldDB" id="R7Q3G8"/>
<protein>
    <submittedName>
        <fullName evidence="1">Uncharacterized protein</fullName>
    </submittedName>
</protein>
<dbReference type="EMBL" id="HG001633">
    <property type="protein sequence ID" value="CDF33087.1"/>
    <property type="molecule type" value="Genomic_DNA"/>
</dbReference>
<dbReference type="GeneID" id="17320606"/>
<proteinExistence type="predicted"/>
<dbReference type="Gramene" id="CDF33087">
    <property type="protein sequence ID" value="CDF33087"/>
    <property type="gene ID" value="CHC_T00001714001"/>
</dbReference>
<dbReference type="Proteomes" id="UP000012073">
    <property type="component" value="Unassembled WGS sequence"/>
</dbReference>
<dbReference type="KEGG" id="ccp:CHC_T00001714001"/>
<accession>R7Q3G8</accession>
<gene>
    <name evidence="1" type="ORF">CHC_T00001714001</name>
</gene>
<evidence type="ECO:0000313" key="2">
    <source>
        <dbReference type="Proteomes" id="UP000012073"/>
    </source>
</evidence>
<evidence type="ECO:0000313" key="1">
    <source>
        <dbReference type="EMBL" id="CDF33087.1"/>
    </source>
</evidence>
<reference evidence="2" key="1">
    <citation type="journal article" date="2013" name="Proc. Natl. Acad. Sci. U.S.A.">
        <title>Genome structure and metabolic features in the red seaweed Chondrus crispus shed light on evolution of the Archaeplastida.</title>
        <authorList>
            <person name="Collen J."/>
            <person name="Porcel B."/>
            <person name="Carre W."/>
            <person name="Ball S.G."/>
            <person name="Chaparro C."/>
            <person name="Tonon T."/>
            <person name="Barbeyron T."/>
            <person name="Michel G."/>
            <person name="Noel B."/>
            <person name="Valentin K."/>
            <person name="Elias M."/>
            <person name="Artiguenave F."/>
            <person name="Arun A."/>
            <person name="Aury J.M."/>
            <person name="Barbosa-Neto J.F."/>
            <person name="Bothwell J.H."/>
            <person name="Bouget F.Y."/>
            <person name="Brillet L."/>
            <person name="Cabello-Hurtado F."/>
            <person name="Capella-Gutierrez S."/>
            <person name="Charrier B."/>
            <person name="Cladiere L."/>
            <person name="Cock J.M."/>
            <person name="Coelho S.M."/>
            <person name="Colleoni C."/>
            <person name="Czjzek M."/>
            <person name="Da Silva C."/>
            <person name="Delage L."/>
            <person name="Denoeud F."/>
            <person name="Deschamps P."/>
            <person name="Dittami S.M."/>
            <person name="Gabaldon T."/>
            <person name="Gachon C.M."/>
            <person name="Groisillier A."/>
            <person name="Herve C."/>
            <person name="Jabbari K."/>
            <person name="Katinka M."/>
            <person name="Kloareg B."/>
            <person name="Kowalczyk N."/>
            <person name="Labadie K."/>
            <person name="Leblanc C."/>
            <person name="Lopez P.J."/>
            <person name="McLachlan D.H."/>
            <person name="Meslet-Cladiere L."/>
            <person name="Moustafa A."/>
            <person name="Nehr Z."/>
            <person name="Nyvall Collen P."/>
            <person name="Panaud O."/>
            <person name="Partensky F."/>
            <person name="Poulain J."/>
            <person name="Rensing S.A."/>
            <person name="Rousvoal S."/>
            <person name="Samson G."/>
            <person name="Symeonidi A."/>
            <person name="Weissenbach J."/>
            <person name="Zambounis A."/>
            <person name="Wincker P."/>
            <person name="Boyen C."/>
        </authorList>
    </citation>
    <scope>NUCLEOTIDE SEQUENCE [LARGE SCALE GENOMIC DNA]</scope>
    <source>
        <strain evidence="2">cv. Stackhouse</strain>
    </source>
</reference>
<organism evidence="1 2">
    <name type="scientific">Chondrus crispus</name>
    <name type="common">Carrageen Irish moss</name>
    <name type="synonym">Polymorpha crispa</name>
    <dbReference type="NCBI Taxonomy" id="2769"/>
    <lineage>
        <taxon>Eukaryota</taxon>
        <taxon>Rhodophyta</taxon>
        <taxon>Florideophyceae</taxon>
        <taxon>Rhodymeniophycidae</taxon>
        <taxon>Gigartinales</taxon>
        <taxon>Gigartinaceae</taxon>
        <taxon>Chondrus</taxon>
    </lineage>
</organism>
<sequence length="197" mass="21639">MGRLAHDLVYWLPYGLGGRCRHALPTQLNLLVSTSRLVRSPGSRTAPFSLSSASPPHGILTTLRFSSSLMASFSIMRSTPPVPPTHTSALTRTPVAFPRGRWVLQHTRLTPPRPRKSKAARVARRAWCSGQKRGAHDERAKRRCLRSGSGRETAEGWWAGGHRGHGGGWGSRLVVGGLFMAMVVEGGGDRERCREER</sequence>
<name>R7Q3G8_CHOCR</name>